<dbReference type="PRINTS" id="PR01415">
    <property type="entry name" value="ANKYRIN"/>
</dbReference>
<dbReference type="InterPro" id="IPR054471">
    <property type="entry name" value="GPIID_WHD"/>
</dbReference>
<dbReference type="PANTHER" id="PTHR10039:SF16">
    <property type="entry name" value="GPI INOSITOL-DEACYLASE"/>
    <property type="match status" value="1"/>
</dbReference>
<feature type="domain" description="GPI inositol-deacylase winged helix" evidence="4">
    <location>
        <begin position="494"/>
        <end position="571"/>
    </location>
</feature>
<proteinExistence type="predicted"/>
<protein>
    <submittedName>
        <fullName evidence="6">Uncharacterized protein</fullName>
    </submittedName>
</protein>
<keyword evidence="1" id="KW-0677">Repeat</keyword>
<evidence type="ECO:0000256" key="2">
    <source>
        <dbReference type="PROSITE-ProRule" id="PRU00023"/>
    </source>
</evidence>
<dbReference type="Pfam" id="PF22939">
    <property type="entry name" value="WHD_GPIID"/>
    <property type="match status" value="1"/>
</dbReference>
<gene>
    <name evidence="6" type="ORF">B0A52_09223</name>
</gene>
<evidence type="ECO:0000313" key="7">
    <source>
        <dbReference type="Proteomes" id="UP000288859"/>
    </source>
</evidence>
<keyword evidence="2" id="KW-0040">ANK repeat</keyword>
<dbReference type="VEuPathDB" id="FungiDB:PV10_03121"/>
<feature type="region of interest" description="Disordered" evidence="3">
    <location>
        <begin position="833"/>
        <end position="887"/>
    </location>
</feature>
<dbReference type="InterPro" id="IPR056884">
    <property type="entry name" value="NPHP3-like_N"/>
</dbReference>
<dbReference type="PANTHER" id="PTHR10039">
    <property type="entry name" value="AMELOGENIN"/>
    <property type="match status" value="1"/>
</dbReference>
<dbReference type="OrthoDB" id="1577640at2759"/>
<dbReference type="Gene3D" id="3.40.50.300">
    <property type="entry name" value="P-loop containing nucleotide triphosphate hydrolases"/>
    <property type="match status" value="1"/>
</dbReference>
<name>A0A438MTK2_EXOME</name>
<sequence>MDPLSVAASVIAVLQAANAIISVCYDFKAILRDGAPWGLSQVLEEMQDLRSVLESLVRLTDASSSKKSSSSASSGAASHRRLPLELLCDPDRGPLVACARELKALDTLITSNFDSRSGSKRRALMQAVGWQIKEKEVRMALERVTRCKNTLALAMTVDQAELLIDIQDMTASLKMSMSAVEADLDGLLNNMKSRELESHEAALRLHQSGTNSWFTRCVEFKSWFASKRSFLWLSGFPGAGKTVLLYAEILAFDPLAYLSATLQEQKSTSNLAFFYCDFRRPKSQDVANLLGSLVAQICSRTNTFPSLLEQAFDQSHSGPPGQKKPPTLAVLQSCLESFAAQSDLILLVDAIDECQQRRDVFEFFAALQTSCSNVRVLLTSREEAEIESGLHSFDHFRIEGHLNEVNDDVQAYVAHRLSSDGNLQWLNDSIKDEIANQLMQKSAGMFRWVQCQIDAIGSLRTVKAIRLALRELPKGLDETYDKILAKVSSSDIEIVRRILVWISFTMLPLTLREVHEAIAIEVGLDELDEDSRLRSPQDILDLCGSLISLSESGHVRLAHLSVREYLLSSSIKRHPTLSVFALDDTKSNHELALNCLTYLSYRDMRTGPCTTAQAYTERTITFPLIGYAALCWTYFVRRTTADSQLRRLISDFFSPRSRSTFMSWVQIINASNEAQWNFYPHHATPLYYAASFGLIDTVKDIIQDTEVDLDAPGSRFGGTALHAAVLREHIEVMELLLAAGADPNQADWNLVSPLHSAALYGSEKVIRVLLDHGASVEAMDSEGRTPHDWALNGWEPDAQRLVLRAGEAKLRVVKSQEETSKKSDILSVSGRLATKSKSSSDLATEPGSDAVPGQDRDSTGLPVPSNTSRRRSSRSRIGDQAESVVVG</sequence>
<dbReference type="Proteomes" id="UP000288859">
    <property type="component" value="Unassembled WGS sequence"/>
</dbReference>
<evidence type="ECO:0000256" key="1">
    <source>
        <dbReference type="ARBA" id="ARBA00022737"/>
    </source>
</evidence>
<dbReference type="PROSITE" id="PS50088">
    <property type="entry name" value="ANK_REPEAT"/>
    <property type="match status" value="2"/>
</dbReference>
<comment type="caution">
    <text evidence="6">The sequence shown here is derived from an EMBL/GenBank/DDBJ whole genome shotgun (WGS) entry which is preliminary data.</text>
</comment>
<evidence type="ECO:0000256" key="3">
    <source>
        <dbReference type="SAM" id="MobiDB-lite"/>
    </source>
</evidence>
<feature type="repeat" description="ANK" evidence="2">
    <location>
        <begin position="716"/>
        <end position="748"/>
    </location>
</feature>
<dbReference type="InterPro" id="IPR036770">
    <property type="entry name" value="Ankyrin_rpt-contain_sf"/>
</dbReference>
<dbReference type="SMART" id="SM00248">
    <property type="entry name" value="ANK"/>
    <property type="match status" value="3"/>
</dbReference>
<reference evidence="6 7" key="1">
    <citation type="submission" date="2017-03" db="EMBL/GenBank/DDBJ databases">
        <title>Genomes of endolithic fungi from Antarctica.</title>
        <authorList>
            <person name="Coleine C."/>
            <person name="Masonjones S."/>
            <person name="Stajich J.E."/>
        </authorList>
    </citation>
    <scope>NUCLEOTIDE SEQUENCE [LARGE SCALE GENOMIC DNA]</scope>
    <source>
        <strain evidence="6 7">CCFEE 6314</strain>
    </source>
</reference>
<dbReference type="Gene3D" id="1.25.40.20">
    <property type="entry name" value="Ankyrin repeat-containing domain"/>
    <property type="match status" value="1"/>
</dbReference>
<evidence type="ECO:0000259" key="5">
    <source>
        <dbReference type="Pfam" id="PF24883"/>
    </source>
</evidence>
<feature type="domain" description="Nephrocystin 3-like N-terminal" evidence="5">
    <location>
        <begin position="209"/>
        <end position="381"/>
    </location>
</feature>
<dbReference type="InterPro" id="IPR002110">
    <property type="entry name" value="Ankyrin_rpt"/>
</dbReference>
<accession>A0A438MTK2</accession>
<dbReference type="Pfam" id="PF12796">
    <property type="entry name" value="Ank_2"/>
    <property type="match status" value="1"/>
</dbReference>
<evidence type="ECO:0000259" key="4">
    <source>
        <dbReference type="Pfam" id="PF22939"/>
    </source>
</evidence>
<dbReference type="SUPFAM" id="SSF48403">
    <property type="entry name" value="Ankyrin repeat"/>
    <property type="match status" value="1"/>
</dbReference>
<organism evidence="6 7">
    <name type="scientific">Exophiala mesophila</name>
    <name type="common">Black yeast-like fungus</name>
    <dbReference type="NCBI Taxonomy" id="212818"/>
    <lineage>
        <taxon>Eukaryota</taxon>
        <taxon>Fungi</taxon>
        <taxon>Dikarya</taxon>
        <taxon>Ascomycota</taxon>
        <taxon>Pezizomycotina</taxon>
        <taxon>Eurotiomycetes</taxon>
        <taxon>Chaetothyriomycetidae</taxon>
        <taxon>Chaetothyriales</taxon>
        <taxon>Herpotrichiellaceae</taxon>
        <taxon>Exophiala</taxon>
    </lineage>
</organism>
<dbReference type="AlphaFoldDB" id="A0A438MTK2"/>
<feature type="repeat" description="ANK" evidence="2">
    <location>
        <begin position="749"/>
        <end position="781"/>
    </location>
</feature>
<dbReference type="PROSITE" id="PS50297">
    <property type="entry name" value="ANK_REP_REGION"/>
    <property type="match status" value="2"/>
</dbReference>
<evidence type="ECO:0000313" key="6">
    <source>
        <dbReference type="EMBL" id="RVX67009.1"/>
    </source>
</evidence>
<dbReference type="InterPro" id="IPR027417">
    <property type="entry name" value="P-loop_NTPase"/>
</dbReference>
<dbReference type="Pfam" id="PF24883">
    <property type="entry name" value="NPHP3_N"/>
    <property type="match status" value="1"/>
</dbReference>
<dbReference type="SUPFAM" id="SSF52540">
    <property type="entry name" value="P-loop containing nucleoside triphosphate hydrolases"/>
    <property type="match status" value="1"/>
</dbReference>
<dbReference type="EMBL" id="NAJM01000053">
    <property type="protein sequence ID" value="RVX67009.1"/>
    <property type="molecule type" value="Genomic_DNA"/>
</dbReference>
<dbReference type="Pfam" id="PF00023">
    <property type="entry name" value="Ank"/>
    <property type="match status" value="1"/>
</dbReference>